<reference evidence="4" key="1">
    <citation type="journal article" date="2022" name="Int. J. Syst. Evol. Microbiol.">
        <title>Anaeromyxobacter oryzae sp. nov., Anaeromyxobacter diazotrophicus sp. nov. and Anaeromyxobacter paludicola sp. nov., isolated from paddy soils.</title>
        <authorList>
            <person name="Itoh H."/>
            <person name="Xu Z."/>
            <person name="Mise K."/>
            <person name="Masuda Y."/>
            <person name="Ushijima N."/>
            <person name="Hayakawa C."/>
            <person name="Shiratori Y."/>
            <person name="Senoo K."/>
        </authorList>
    </citation>
    <scope>NUCLEOTIDE SEQUENCE [LARGE SCALE GENOMIC DNA]</scope>
    <source>
        <strain evidence="4">Red232</strain>
    </source>
</reference>
<dbReference type="RefSeq" id="WP_248357612.1">
    <property type="nucleotide sequence ID" value="NZ_AP025591.1"/>
</dbReference>
<organism evidence="3 4">
    <name type="scientific">Anaeromyxobacter oryzae</name>
    <dbReference type="NCBI Taxonomy" id="2918170"/>
    <lineage>
        <taxon>Bacteria</taxon>
        <taxon>Pseudomonadati</taxon>
        <taxon>Myxococcota</taxon>
        <taxon>Myxococcia</taxon>
        <taxon>Myxococcales</taxon>
        <taxon>Cystobacterineae</taxon>
        <taxon>Anaeromyxobacteraceae</taxon>
        <taxon>Anaeromyxobacter</taxon>
    </lineage>
</organism>
<evidence type="ECO:0000313" key="4">
    <source>
        <dbReference type="Proteomes" id="UP001162891"/>
    </source>
</evidence>
<feature type="transmembrane region" description="Helical" evidence="1">
    <location>
        <begin position="279"/>
        <end position="296"/>
    </location>
</feature>
<feature type="transmembrane region" description="Helical" evidence="1">
    <location>
        <begin position="247"/>
        <end position="267"/>
    </location>
</feature>
<proteinExistence type="predicted"/>
<accession>A0ABM7WP38</accession>
<name>A0ABM7WP38_9BACT</name>
<evidence type="ECO:0000256" key="2">
    <source>
        <dbReference type="SAM" id="SignalP"/>
    </source>
</evidence>
<keyword evidence="4" id="KW-1185">Reference proteome</keyword>
<feature type="transmembrane region" description="Helical" evidence="1">
    <location>
        <begin position="70"/>
        <end position="91"/>
    </location>
</feature>
<dbReference type="Proteomes" id="UP001162891">
    <property type="component" value="Chromosome"/>
</dbReference>
<gene>
    <name evidence="3" type="ORF">AMOR_02160</name>
</gene>
<keyword evidence="1" id="KW-0812">Transmembrane</keyword>
<dbReference type="EMBL" id="AP025591">
    <property type="protein sequence ID" value="BDG01220.1"/>
    <property type="molecule type" value="Genomic_DNA"/>
</dbReference>
<feature type="signal peptide" evidence="2">
    <location>
        <begin position="1"/>
        <end position="29"/>
    </location>
</feature>
<protein>
    <recommendedName>
        <fullName evidence="5">Glycosyltransferase RgtA/B/C/D-like domain-containing protein</fullName>
    </recommendedName>
</protein>
<feature type="transmembrane region" description="Helical" evidence="1">
    <location>
        <begin position="334"/>
        <end position="353"/>
    </location>
</feature>
<evidence type="ECO:0000256" key="1">
    <source>
        <dbReference type="SAM" id="Phobius"/>
    </source>
</evidence>
<feature type="chain" id="PRO_5046411254" description="Glycosyltransferase RgtA/B/C/D-like domain-containing protein" evidence="2">
    <location>
        <begin position="30"/>
        <end position="501"/>
    </location>
</feature>
<keyword evidence="2" id="KW-0732">Signal</keyword>
<feature type="transmembrane region" description="Helical" evidence="1">
    <location>
        <begin position="204"/>
        <end position="227"/>
    </location>
</feature>
<feature type="transmembrane region" description="Helical" evidence="1">
    <location>
        <begin position="170"/>
        <end position="192"/>
    </location>
</feature>
<sequence length="501" mass="53715">MRAERNVAVRIAVASALVAMFASRISANVADPDLYHQMALAREALRTGAIPRADVFAFTPVLPSVIHHEWLAGFIALGVALLLGGSGILALKYGLAAGLAIATGRNARSAGADLATLVLTAPVAILLAGGGFSPVRAQLYTYFLVAITVGMIERDRAGCRRWPLAHALLFVPWLNLHGGFVLGPLLLGCHAIEGAVWRRPVRHVVALIAVEAMLVLANPWGGAYYAYLSRALTLPRTRIPEWDSLVTASGLGLERLAFILAIALWAYGLREGARLRDGARVWQGAFLVAVTALLAVRASRMLPVFAVVWFSHAPPLLVGTPLARQVDLITRRSARATAVAATGLALFFILLLAQRSPWLLEVPNSPSPLPGHSLAYPVGATRFLKASGFRGNLMTTFETGAYVSWKLHPEVHVSLDGRYEAAYPDQVFEDVMAFYGGRANPRDILSKYPADAVLVPPGGNALRRRLAWPCVYDDGSFAVLVRPGLTVTPALAPASAADRFP</sequence>
<keyword evidence="1" id="KW-0472">Membrane</keyword>
<feature type="transmembrane region" description="Helical" evidence="1">
    <location>
        <begin position="112"/>
        <end position="132"/>
    </location>
</feature>
<evidence type="ECO:0008006" key="5">
    <source>
        <dbReference type="Google" id="ProtNLM"/>
    </source>
</evidence>
<feature type="transmembrane region" description="Helical" evidence="1">
    <location>
        <begin position="302"/>
        <end position="322"/>
    </location>
</feature>
<evidence type="ECO:0000313" key="3">
    <source>
        <dbReference type="EMBL" id="BDG01220.1"/>
    </source>
</evidence>
<keyword evidence="1" id="KW-1133">Transmembrane helix</keyword>